<accession>A0A329RY30</accession>
<dbReference type="VEuPathDB" id="FungiDB:PC110_g15486"/>
<evidence type="ECO:0008006" key="11">
    <source>
        <dbReference type="Google" id="ProtNLM"/>
    </source>
</evidence>
<evidence type="ECO:0000313" key="10">
    <source>
        <dbReference type="Proteomes" id="UP000251314"/>
    </source>
</evidence>
<dbReference type="PANTHER" id="PTHR14362">
    <property type="entry name" value="COILED-COIL DOMAIN-CONTAINING PROTEIN 81"/>
    <property type="match status" value="1"/>
</dbReference>
<protein>
    <recommendedName>
        <fullName evidence="11">CCDC81 HU domain-containing protein</fullName>
    </recommendedName>
</protein>
<dbReference type="GO" id="GO:0005815">
    <property type="term" value="C:microtubule organizing center"/>
    <property type="evidence" value="ECO:0007669"/>
    <property type="project" value="TreeGrafter"/>
</dbReference>
<dbReference type="EMBL" id="RCMG01000262">
    <property type="protein sequence ID" value="KAG2858179.1"/>
    <property type="molecule type" value="Genomic_DNA"/>
</dbReference>
<dbReference type="EMBL" id="MJFZ01000511">
    <property type="protein sequence ID" value="RAW28128.1"/>
    <property type="molecule type" value="Genomic_DNA"/>
</dbReference>
<evidence type="ECO:0000313" key="9">
    <source>
        <dbReference type="EMBL" id="RAW28128.1"/>
    </source>
</evidence>
<proteinExistence type="predicted"/>
<dbReference type="AlphaFoldDB" id="A0A329RY30"/>
<dbReference type="EMBL" id="RCMK01000036">
    <property type="protein sequence ID" value="KAG2952503.1"/>
    <property type="molecule type" value="Genomic_DNA"/>
</dbReference>
<dbReference type="PANTHER" id="PTHR14362:SF2">
    <property type="entry name" value="COILED-COIL DOMAIN-CONTAINING PROTEIN 81"/>
    <property type="match status" value="1"/>
</dbReference>
<evidence type="ECO:0000313" key="8">
    <source>
        <dbReference type="EMBL" id="KAG3222544.1"/>
    </source>
</evidence>
<feature type="domain" description="CCDC81 HU" evidence="2">
    <location>
        <begin position="10"/>
        <end position="87"/>
    </location>
</feature>
<reference evidence="9 10" key="1">
    <citation type="submission" date="2018-01" db="EMBL/GenBank/DDBJ databases">
        <title>Draft genome of the strawberry crown rot pathogen Phytophthora cactorum.</title>
        <authorList>
            <person name="Armitage A.D."/>
            <person name="Lysoe E."/>
            <person name="Nellist C.F."/>
            <person name="Harrison R.J."/>
            <person name="Brurberg M.B."/>
        </authorList>
    </citation>
    <scope>NUCLEOTIDE SEQUENCE [LARGE SCALE GENOMIC DNA]</scope>
    <source>
        <strain evidence="9 10">10300</strain>
    </source>
</reference>
<comment type="caution">
    <text evidence="9">The sequence shown here is derived from an EMBL/GenBank/DDBJ whole genome shotgun (WGS) entry which is preliminary data.</text>
</comment>
<feature type="domain" description="CCDC81 HU" evidence="3">
    <location>
        <begin position="101"/>
        <end position="174"/>
    </location>
</feature>
<gene>
    <name evidence="9" type="ORF">PC110_g15486</name>
    <name evidence="4" type="ORF">PC113_g10052</name>
    <name evidence="5" type="ORF">PC115_g6484</name>
    <name evidence="6" type="ORF">PC117_g2734</name>
    <name evidence="7" type="ORF">PC118_g11598</name>
    <name evidence="8" type="ORF">PC129_g6762</name>
</gene>
<dbReference type="EMBL" id="RCML01000354">
    <property type="protein sequence ID" value="KAG2979723.1"/>
    <property type="molecule type" value="Genomic_DNA"/>
</dbReference>
<evidence type="ECO:0000313" key="4">
    <source>
        <dbReference type="EMBL" id="KAG2858179.1"/>
    </source>
</evidence>
<evidence type="ECO:0000313" key="7">
    <source>
        <dbReference type="EMBL" id="KAG2979723.1"/>
    </source>
</evidence>
<reference evidence="4" key="2">
    <citation type="submission" date="2018-10" db="EMBL/GenBank/DDBJ databases">
        <title>Effector identification in a new, highly contiguous assembly of the strawberry crown rot pathogen Phytophthora cactorum.</title>
        <authorList>
            <person name="Armitage A.D."/>
            <person name="Nellist C.F."/>
            <person name="Bates H."/>
            <person name="Vickerstaff R.J."/>
            <person name="Harrison R.J."/>
        </authorList>
    </citation>
    <scope>NUCLEOTIDE SEQUENCE</scope>
    <source>
        <strain evidence="4">15-7</strain>
        <strain evidence="5">4032</strain>
        <strain evidence="6">4040</strain>
        <strain evidence="7">P415</strain>
        <strain evidence="8">P421</strain>
    </source>
</reference>
<dbReference type="Proteomes" id="UP000735874">
    <property type="component" value="Unassembled WGS sequence"/>
</dbReference>
<evidence type="ECO:0000259" key="2">
    <source>
        <dbReference type="Pfam" id="PF14908"/>
    </source>
</evidence>
<dbReference type="Proteomes" id="UP000697107">
    <property type="component" value="Unassembled WGS sequence"/>
</dbReference>
<dbReference type="Proteomes" id="UP000774804">
    <property type="component" value="Unassembled WGS sequence"/>
</dbReference>
<evidence type="ECO:0000313" key="6">
    <source>
        <dbReference type="EMBL" id="KAG2952503.1"/>
    </source>
</evidence>
<evidence type="ECO:0000256" key="1">
    <source>
        <dbReference type="SAM" id="MobiDB-lite"/>
    </source>
</evidence>
<dbReference type="Proteomes" id="UP000736787">
    <property type="component" value="Unassembled WGS sequence"/>
</dbReference>
<dbReference type="EMBL" id="RCMI01000145">
    <property type="protein sequence ID" value="KAG2930454.1"/>
    <property type="molecule type" value="Genomic_DNA"/>
</dbReference>
<feature type="region of interest" description="Disordered" evidence="1">
    <location>
        <begin position="246"/>
        <end position="282"/>
    </location>
</feature>
<sequence>MSSKGDLLAECAQQLRSSRFEFEVLLGASLTSVWQALGRHVARQLSQRKGVSLQQLGKFGFYKAQTSMIPGPPVFLLADRFTSTYDVVWRHRSSPAPLTATAEISMATLGNEAGIGSDQTRRSLDAIVAFVGKKLQVGGRASRLTLPGVGTFSLDGKALSFTFDSSLLRLITQSDQVEIPLPSAIFKKSATGSTSDLLRKKALQLNHGGGENTVLQRSMSLDGSLQATGKSKHHLKAIRSNIVSHGDDFAAPNHRRGHDQNNDNPKKEKRRQCLMPSDSPNTEVVSLNGRQILPRFLIPETPEMLKTRPAHEQVMQAAYQREVTNIQQTKRLDEQFNDMQASRQRVVQIQDLQKRAEQSVARRELNAYLNSQIEEKRRQTRLKSASTDHREIKILPLERETSDEMKRVEKQKLNQRLNEQVAAKAALKKDRRTLDQAETAYYISKLKIQDDIDRHELTERKRIEKDTLLAGWSQQKVLRAQKRTLEVHIR</sequence>
<organism evidence="9 10">
    <name type="scientific">Phytophthora cactorum</name>
    <dbReference type="NCBI Taxonomy" id="29920"/>
    <lineage>
        <taxon>Eukaryota</taxon>
        <taxon>Sar</taxon>
        <taxon>Stramenopiles</taxon>
        <taxon>Oomycota</taxon>
        <taxon>Peronosporomycetes</taxon>
        <taxon>Peronosporales</taxon>
        <taxon>Peronosporaceae</taxon>
        <taxon>Phytophthora</taxon>
    </lineage>
</organism>
<evidence type="ECO:0000259" key="3">
    <source>
        <dbReference type="Pfam" id="PF18289"/>
    </source>
</evidence>
<dbReference type="Proteomes" id="UP000760860">
    <property type="component" value="Unassembled WGS sequence"/>
</dbReference>
<dbReference type="InterPro" id="IPR040673">
    <property type="entry name" value="CCDC81_HU_dom_2"/>
</dbReference>
<dbReference type="Proteomes" id="UP000251314">
    <property type="component" value="Unassembled WGS sequence"/>
</dbReference>
<dbReference type="InterPro" id="IPR028034">
    <property type="entry name" value="HU-CCDC81"/>
</dbReference>
<dbReference type="STRING" id="29920.A0A329RY30"/>
<evidence type="ECO:0000313" key="5">
    <source>
        <dbReference type="EMBL" id="KAG2930454.1"/>
    </source>
</evidence>
<dbReference type="Pfam" id="PF18289">
    <property type="entry name" value="HU-CCDC81_euk_2"/>
    <property type="match status" value="1"/>
</dbReference>
<keyword evidence="10" id="KW-1185">Reference proteome</keyword>
<dbReference type="EMBL" id="RCMV01000177">
    <property type="protein sequence ID" value="KAG3222544.1"/>
    <property type="molecule type" value="Genomic_DNA"/>
</dbReference>
<dbReference type="OrthoDB" id="125906at2759"/>
<dbReference type="InterPro" id="IPR026295">
    <property type="entry name" value="CCD81"/>
</dbReference>
<dbReference type="Pfam" id="PF14908">
    <property type="entry name" value="HU-CCDC81_euk_1"/>
    <property type="match status" value="1"/>
</dbReference>
<name>A0A329RY30_9STRA</name>